<evidence type="ECO:0000313" key="6">
    <source>
        <dbReference type="EMBL" id="KAA0203976.1"/>
    </source>
</evidence>
<feature type="compositionally biased region" description="Basic and acidic residues" evidence="5">
    <location>
        <begin position="1"/>
        <end position="12"/>
    </location>
</feature>
<name>A0A6A0HDV2_HYAAZ</name>
<organism evidence="6">
    <name type="scientific">Hyalella azteca</name>
    <name type="common">Amphipod</name>
    <dbReference type="NCBI Taxonomy" id="294128"/>
    <lineage>
        <taxon>Eukaryota</taxon>
        <taxon>Metazoa</taxon>
        <taxon>Ecdysozoa</taxon>
        <taxon>Arthropoda</taxon>
        <taxon>Crustacea</taxon>
        <taxon>Multicrustacea</taxon>
        <taxon>Malacostraca</taxon>
        <taxon>Eumalacostraca</taxon>
        <taxon>Peracarida</taxon>
        <taxon>Amphipoda</taxon>
        <taxon>Senticaudata</taxon>
        <taxon>Talitrida</taxon>
        <taxon>Talitroidea</taxon>
        <taxon>Hyalellidae</taxon>
        <taxon>Hyalella</taxon>
    </lineage>
</organism>
<dbReference type="GO" id="GO:0005634">
    <property type="term" value="C:nucleus"/>
    <property type="evidence" value="ECO:0007669"/>
    <property type="project" value="UniProtKB-SubCell"/>
</dbReference>
<dbReference type="SMART" id="SM00667">
    <property type="entry name" value="LisH"/>
    <property type="match status" value="1"/>
</dbReference>
<dbReference type="Gene3D" id="1.25.10.10">
    <property type="entry name" value="Leucine-rich Repeat Variant"/>
    <property type="match status" value="1"/>
</dbReference>
<feature type="region of interest" description="Disordered" evidence="5">
    <location>
        <begin position="71"/>
        <end position="93"/>
    </location>
</feature>
<reference evidence="6" key="1">
    <citation type="submission" date="2014-08" db="EMBL/GenBank/DDBJ databases">
        <authorList>
            <person name="Murali S."/>
            <person name="Richards S."/>
            <person name="Bandaranaike D."/>
            <person name="Bellair M."/>
            <person name="Blankenburg K."/>
            <person name="Chao H."/>
            <person name="Dinh H."/>
            <person name="Doddapaneni H."/>
            <person name="Dugan-Rocha S."/>
            <person name="Elkadiri S."/>
            <person name="Gnanaolivu R."/>
            <person name="Hughes D."/>
            <person name="Lee S."/>
            <person name="Li M."/>
            <person name="Ming W."/>
            <person name="Munidasa M."/>
            <person name="Muniz J."/>
            <person name="Nguyen L."/>
            <person name="Osuji N."/>
            <person name="Pu L.-L."/>
            <person name="Puazo M."/>
            <person name="Skinner E."/>
            <person name="Qu C."/>
            <person name="Quiroz J."/>
            <person name="Raj R."/>
            <person name="Weissenberger G."/>
            <person name="Xin Y."/>
            <person name="Zou X."/>
            <person name="Han Y."/>
            <person name="Worley K."/>
            <person name="Muzny D."/>
            <person name="Gibbs R."/>
        </authorList>
    </citation>
    <scope>NUCLEOTIDE SEQUENCE</scope>
    <source>
        <strain evidence="6">HAZT.00-mixed</strain>
        <tissue evidence="6">Whole organism</tissue>
    </source>
</reference>
<dbReference type="Proteomes" id="UP000711488">
    <property type="component" value="Unassembled WGS sequence"/>
</dbReference>
<dbReference type="GO" id="GO:0016567">
    <property type="term" value="P:protein ubiquitination"/>
    <property type="evidence" value="ECO:0007669"/>
    <property type="project" value="UniProtKB-UniPathway"/>
</dbReference>
<evidence type="ECO:0000256" key="4">
    <source>
        <dbReference type="ARBA" id="ARBA00023242"/>
    </source>
</evidence>
<dbReference type="SUPFAM" id="SSF48371">
    <property type="entry name" value="ARM repeat"/>
    <property type="match status" value="1"/>
</dbReference>
<accession>A0A6A0HDV2</accession>
<dbReference type="PANTHER" id="PTHR13129">
    <property type="entry name" value="VPRBP PROTEIN-RELATED"/>
    <property type="match status" value="1"/>
</dbReference>
<evidence type="ECO:0000256" key="3">
    <source>
        <dbReference type="ARBA" id="ARBA00022786"/>
    </source>
</evidence>
<feature type="compositionally biased region" description="Low complexity" evidence="5">
    <location>
        <begin position="71"/>
        <end position="80"/>
    </location>
</feature>
<dbReference type="EMBL" id="JQDR03000258">
    <property type="protein sequence ID" value="KAA0203976.1"/>
    <property type="molecule type" value="Genomic_DNA"/>
</dbReference>
<dbReference type="InterPro" id="IPR011989">
    <property type="entry name" value="ARM-like"/>
</dbReference>
<evidence type="ECO:0000256" key="1">
    <source>
        <dbReference type="ARBA" id="ARBA00004123"/>
    </source>
</evidence>
<dbReference type="PROSITE" id="PS50896">
    <property type="entry name" value="LISH"/>
    <property type="match status" value="1"/>
</dbReference>
<comment type="pathway">
    <text evidence="2">Protein modification; protein ubiquitination.</text>
</comment>
<dbReference type="PANTHER" id="PTHR13129:SF4">
    <property type="entry name" value="DDB1- AND CUL4-ASSOCIATED FACTOR 1"/>
    <property type="match status" value="1"/>
</dbReference>
<feature type="region of interest" description="Disordered" evidence="5">
    <location>
        <begin position="1"/>
        <end position="52"/>
    </location>
</feature>
<dbReference type="AlphaFoldDB" id="A0A6A0HDV2"/>
<dbReference type="InterPro" id="IPR016024">
    <property type="entry name" value="ARM-type_fold"/>
</dbReference>
<comment type="subcellular location">
    <subcellularLocation>
        <location evidence="1">Nucleus</location>
    </subcellularLocation>
</comment>
<feature type="compositionally biased region" description="Polar residues" evidence="5">
    <location>
        <begin position="25"/>
        <end position="37"/>
    </location>
</feature>
<dbReference type="UniPathway" id="UPA00143"/>
<dbReference type="GO" id="GO:0080008">
    <property type="term" value="C:Cul4-RING E3 ubiquitin ligase complex"/>
    <property type="evidence" value="ECO:0007669"/>
    <property type="project" value="TreeGrafter"/>
</dbReference>
<reference evidence="6" key="2">
    <citation type="journal article" date="2018" name="Environ. Sci. Technol.">
        <title>The Toxicogenome of Hyalella azteca: A Model for Sediment Ecotoxicology and Evolutionary Toxicology.</title>
        <authorList>
            <person name="Poynton H.C."/>
            <person name="Hasenbein S."/>
            <person name="Benoit J.B."/>
            <person name="Sepulveda M.S."/>
            <person name="Poelchau M.F."/>
            <person name="Hughes D.S.T."/>
            <person name="Murali S.C."/>
            <person name="Chen S."/>
            <person name="Glastad K.M."/>
            <person name="Goodisman M.A.D."/>
            <person name="Werren J.H."/>
            <person name="Vineis J.H."/>
            <person name="Bowen J.L."/>
            <person name="Friedrich M."/>
            <person name="Jones J."/>
            <person name="Robertson H.M."/>
            <person name="Feyereisen R."/>
            <person name="Mechler-Hickson A."/>
            <person name="Mathers N."/>
            <person name="Lee C.E."/>
            <person name="Colbourne J.K."/>
            <person name="Biales A."/>
            <person name="Johnston J.S."/>
            <person name="Wellborn G.A."/>
            <person name="Rosendale A.J."/>
            <person name="Cridge A.G."/>
            <person name="Munoz-Torres M.C."/>
            <person name="Bain P.A."/>
            <person name="Manny A.R."/>
            <person name="Major K.M."/>
            <person name="Lambert F.N."/>
            <person name="Vulpe C.D."/>
            <person name="Tuck P."/>
            <person name="Blalock B.J."/>
            <person name="Lin Y.Y."/>
            <person name="Smith M.E."/>
            <person name="Ochoa-Acuna H."/>
            <person name="Chen M.M."/>
            <person name="Childers C.P."/>
            <person name="Qu J."/>
            <person name="Dugan S."/>
            <person name="Lee S.L."/>
            <person name="Chao H."/>
            <person name="Dinh H."/>
            <person name="Han Y."/>
            <person name="Doddapaneni H."/>
            <person name="Worley K.C."/>
            <person name="Muzny D.M."/>
            <person name="Gibbs R.A."/>
            <person name="Richards S."/>
        </authorList>
    </citation>
    <scope>NUCLEOTIDE SEQUENCE</scope>
    <source>
        <strain evidence="6">HAZT.00-mixed</strain>
        <tissue evidence="6">Whole organism</tissue>
    </source>
</reference>
<keyword evidence="3" id="KW-0833">Ubl conjugation pathway</keyword>
<proteinExistence type="predicted"/>
<comment type="caution">
    <text evidence="6">The sequence shown here is derived from an EMBL/GenBank/DDBJ whole genome shotgun (WGS) entry which is preliminary data.</text>
</comment>
<gene>
    <name evidence="6" type="ORF">HAZT_HAZT011410</name>
</gene>
<evidence type="ECO:0000256" key="5">
    <source>
        <dbReference type="SAM" id="MobiDB-lite"/>
    </source>
</evidence>
<keyword evidence="4" id="KW-0539">Nucleus</keyword>
<sequence>MGDERTKCHEQHNNCLPLPSDSIEKQSPSETHSTKFSPRNLDRTKNNLNSSGINADSFPCTLGIRRSSKSNLESLNSSKNNADRTSERVPSSAQSPCKLFTAASPASNIASPAPNSSALMNSSFLNSDCSNSSWAEMSSYILGSYQMHPVTRDTKVLFILKYLRPVGEYQESLGNVFEYRALDLIFHYINVRKTCHARLSFEALRFLGSLLFHKKFCLEFVNRGGVQMLMQIPRPSLPADGVALCLWYLGYCEEAIERMCMLPDNVLESLIKYALWLIESGHPSGCTHSIMFFGLVFRFRAILDRFDQQDGLRKLVNVMSTMSILQNLTEEDAPDDPDEGMMWQRVKHVCLTVKNYFEAHLAIRAHHTSYQRSLSSNHSATPCYKPLNVSWESVTRNVEALLEGLPLRARWEPVENFLKLNGVSIFLQVVAVVLNNRYSTHRPETAVSALDTLYICSVMPQVQMAFCEKITIPASEDFFRNVNPMEAPGFAVLVACIPETNIQPMNATPEVQRAALHVLVNCLCAPLNRSGGASFRSVDGTPSGRKTARSSAANSVASEDIVTKSWDCVRTSNGIMYLLSLLHKKLPITDADCTRALACRALVGLSRSEAARQIMSKLPMFTQGQLQLLMREPILQEKRADHVKFQRYGLELINAVSGKASGGAVATVNAGVSASSASVTSDISLLSIHKADVVAQTRIGYNKRQLLQLMQMHLVKEGLHNAAMALQLEAGLPPLPHPCPMPPPLALTATPAPRNLTL</sequence>
<evidence type="ECO:0000256" key="2">
    <source>
        <dbReference type="ARBA" id="ARBA00004906"/>
    </source>
</evidence>
<reference evidence="6" key="3">
    <citation type="submission" date="2019-06" db="EMBL/GenBank/DDBJ databases">
        <authorList>
            <person name="Poynton C."/>
            <person name="Hasenbein S."/>
            <person name="Benoit J.B."/>
            <person name="Sepulveda M.S."/>
            <person name="Poelchau M.F."/>
            <person name="Murali S.C."/>
            <person name="Chen S."/>
            <person name="Glastad K.M."/>
            <person name="Werren J.H."/>
            <person name="Vineis J.H."/>
            <person name="Bowen J.L."/>
            <person name="Friedrich M."/>
            <person name="Jones J."/>
            <person name="Robertson H.M."/>
            <person name="Feyereisen R."/>
            <person name="Mechler-Hickson A."/>
            <person name="Mathers N."/>
            <person name="Lee C.E."/>
            <person name="Colbourne J.K."/>
            <person name="Biales A."/>
            <person name="Johnston J.S."/>
            <person name="Wellborn G.A."/>
            <person name="Rosendale A.J."/>
            <person name="Cridge A.G."/>
            <person name="Munoz-Torres M.C."/>
            <person name="Bain P.A."/>
            <person name="Manny A.R."/>
            <person name="Major K.M."/>
            <person name="Lambert F.N."/>
            <person name="Vulpe C.D."/>
            <person name="Tuck P."/>
            <person name="Blalock B.J."/>
            <person name="Lin Y.-Y."/>
            <person name="Smith M.E."/>
            <person name="Ochoa-Acuna H."/>
            <person name="Chen M.-J.M."/>
            <person name="Childers C.P."/>
            <person name="Qu J."/>
            <person name="Dugan S."/>
            <person name="Lee S.L."/>
            <person name="Chao H."/>
            <person name="Dinh H."/>
            <person name="Han Y."/>
            <person name="Doddapaneni H."/>
            <person name="Worley K.C."/>
            <person name="Muzny D.M."/>
            <person name="Gibbs R.A."/>
            <person name="Richards S."/>
        </authorList>
    </citation>
    <scope>NUCLEOTIDE SEQUENCE</scope>
    <source>
        <strain evidence="6">HAZT.00-mixed</strain>
        <tissue evidence="6">Whole organism</tissue>
    </source>
</reference>
<protein>
    <submittedName>
        <fullName evidence="6">Uncharacterized protein</fullName>
    </submittedName>
</protein>
<dbReference type="InterPro" id="IPR006594">
    <property type="entry name" value="LisH"/>
</dbReference>
<dbReference type="InterPro" id="IPR033270">
    <property type="entry name" value="VPRBP/DCAF1"/>
</dbReference>